<comment type="subcellular location">
    <subcellularLocation>
        <location evidence="2">Cytoplasm</location>
    </subcellularLocation>
</comment>
<comment type="catalytic activity">
    <reaction evidence="16">
        <text>L-threonyl-[protein] + ATP = O-phospho-L-threonyl-[protein] + ADP + H(+)</text>
        <dbReference type="Rhea" id="RHEA:46608"/>
        <dbReference type="Rhea" id="RHEA-COMP:11060"/>
        <dbReference type="Rhea" id="RHEA-COMP:11605"/>
        <dbReference type="ChEBI" id="CHEBI:15378"/>
        <dbReference type="ChEBI" id="CHEBI:30013"/>
        <dbReference type="ChEBI" id="CHEBI:30616"/>
        <dbReference type="ChEBI" id="CHEBI:61977"/>
        <dbReference type="ChEBI" id="CHEBI:456216"/>
        <dbReference type="EC" id="2.7.11.1"/>
    </reaction>
</comment>
<evidence type="ECO:0000256" key="14">
    <source>
        <dbReference type="ARBA" id="ARBA00022840"/>
    </source>
</evidence>
<evidence type="ECO:0000256" key="19">
    <source>
        <dbReference type="SAM" id="MobiDB-lite"/>
    </source>
</evidence>
<evidence type="ECO:0000256" key="17">
    <source>
        <dbReference type="ARBA" id="ARBA00048679"/>
    </source>
</evidence>
<dbReference type="GO" id="GO:0042254">
    <property type="term" value="P:ribosome biogenesis"/>
    <property type="evidence" value="ECO:0007669"/>
    <property type="project" value="UniProtKB-KW"/>
</dbReference>
<comment type="catalytic activity">
    <reaction evidence="17">
        <text>L-seryl-[protein] + ATP = O-phospho-L-seryl-[protein] + ADP + H(+)</text>
        <dbReference type="Rhea" id="RHEA:17989"/>
        <dbReference type="Rhea" id="RHEA-COMP:9863"/>
        <dbReference type="Rhea" id="RHEA-COMP:11604"/>
        <dbReference type="ChEBI" id="CHEBI:15378"/>
        <dbReference type="ChEBI" id="CHEBI:29999"/>
        <dbReference type="ChEBI" id="CHEBI:30616"/>
        <dbReference type="ChEBI" id="CHEBI:83421"/>
        <dbReference type="ChEBI" id="CHEBI:456216"/>
        <dbReference type="EC" id="2.7.11.1"/>
    </reaction>
</comment>
<protein>
    <recommendedName>
        <fullName evidence="5">Serine/threonine-protein kinase RIO1</fullName>
        <ecNumber evidence="4">2.7.11.1</ecNumber>
    </recommendedName>
    <alternativeName>
        <fullName evidence="18">Serine/threonine-protein kinase rio1</fullName>
    </alternativeName>
</protein>
<evidence type="ECO:0000256" key="4">
    <source>
        <dbReference type="ARBA" id="ARBA00012513"/>
    </source>
</evidence>
<feature type="region of interest" description="Disordered" evidence="19">
    <location>
        <begin position="691"/>
        <end position="794"/>
    </location>
</feature>
<feature type="compositionally biased region" description="Basic and acidic residues" evidence="19">
    <location>
        <begin position="294"/>
        <end position="305"/>
    </location>
</feature>
<dbReference type="InterPro" id="IPR018935">
    <property type="entry name" value="RIO_kinase_CS"/>
</dbReference>
<comment type="cofactor">
    <cofactor evidence="1">
        <name>Mg(2+)</name>
        <dbReference type="ChEBI" id="CHEBI:18420"/>
    </cofactor>
</comment>
<dbReference type="FunFam" id="3.30.200.20:FF:000148">
    <property type="entry name" value="Serine/threonine-protein kinase RIO1"/>
    <property type="match status" value="1"/>
</dbReference>
<comment type="caution">
    <text evidence="21">The sequence shown here is derived from an EMBL/GenBank/DDBJ whole genome shotgun (WGS) entry which is preliminary data.</text>
</comment>
<gene>
    <name evidence="21" type="primary">RIOK1</name>
    <name evidence="21" type="ORF">HK100_000784</name>
</gene>
<evidence type="ECO:0000256" key="10">
    <source>
        <dbReference type="ARBA" id="ARBA00022723"/>
    </source>
</evidence>
<accession>A0AAD5SXX0</accession>
<dbReference type="Gene3D" id="1.10.510.10">
    <property type="entry name" value="Transferase(Phosphotransferase) domain 1"/>
    <property type="match status" value="1"/>
</dbReference>
<dbReference type="PROSITE" id="PS01245">
    <property type="entry name" value="RIO1"/>
    <property type="match status" value="1"/>
</dbReference>
<evidence type="ECO:0000256" key="2">
    <source>
        <dbReference type="ARBA" id="ARBA00004496"/>
    </source>
</evidence>
<evidence type="ECO:0000313" key="22">
    <source>
        <dbReference type="Proteomes" id="UP001211907"/>
    </source>
</evidence>
<dbReference type="InterPro" id="IPR000687">
    <property type="entry name" value="RIO_kinase"/>
</dbReference>
<dbReference type="CDD" id="cd05147">
    <property type="entry name" value="RIO1_euk"/>
    <property type="match status" value="1"/>
</dbReference>
<feature type="domain" description="RIO kinase" evidence="20">
    <location>
        <begin position="305"/>
        <end position="544"/>
    </location>
</feature>
<evidence type="ECO:0000256" key="8">
    <source>
        <dbReference type="ARBA" id="ARBA00022527"/>
    </source>
</evidence>
<evidence type="ECO:0000256" key="15">
    <source>
        <dbReference type="ARBA" id="ARBA00022842"/>
    </source>
</evidence>
<evidence type="ECO:0000313" key="21">
    <source>
        <dbReference type="EMBL" id="KAJ3117588.1"/>
    </source>
</evidence>
<feature type="compositionally biased region" description="Basic residues" evidence="19">
    <location>
        <begin position="770"/>
        <end position="788"/>
    </location>
</feature>
<reference evidence="21" key="1">
    <citation type="submission" date="2020-05" db="EMBL/GenBank/DDBJ databases">
        <title>Phylogenomic resolution of chytrid fungi.</title>
        <authorList>
            <person name="Stajich J.E."/>
            <person name="Amses K."/>
            <person name="Simmons R."/>
            <person name="Seto K."/>
            <person name="Myers J."/>
            <person name="Bonds A."/>
            <person name="Quandt C.A."/>
            <person name="Barry K."/>
            <person name="Liu P."/>
            <person name="Grigoriev I."/>
            <person name="Longcore J.E."/>
            <person name="James T.Y."/>
        </authorList>
    </citation>
    <scope>NUCLEOTIDE SEQUENCE</scope>
    <source>
        <strain evidence="21">JEL0513</strain>
    </source>
</reference>
<feature type="compositionally biased region" description="Acidic residues" evidence="19">
    <location>
        <begin position="701"/>
        <end position="738"/>
    </location>
</feature>
<keyword evidence="14" id="KW-0067">ATP-binding</keyword>
<dbReference type="GO" id="GO:0046872">
    <property type="term" value="F:metal ion binding"/>
    <property type="evidence" value="ECO:0007669"/>
    <property type="project" value="UniProtKB-KW"/>
</dbReference>
<evidence type="ECO:0000256" key="11">
    <source>
        <dbReference type="ARBA" id="ARBA00022741"/>
    </source>
</evidence>
<feature type="compositionally biased region" description="Low complexity" evidence="19">
    <location>
        <begin position="36"/>
        <end position="52"/>
    </location>
</feature>
<keyword evidence="6" id="KW-0963">Cytoplasm</keyword>
<organism evidence="21 22">
    <name type="scientific">Physocladia obscura</name>
    <dbReference type="NCBI Taxonomy" id="109957"/>
    <lineage>
        <taxon>Eukaryota</taxon>
        <taxon>Fungi</taxon>
        <taxon>Fungi incertae sedis</taxon>
        <taxon>Chytridiomycota</taxon>
        <taxon>Chytridiomycota incertae sedis</taxon>
        <taxon>Chytridiomycetes</taxon>
        <taxon>Chytridiales</taxon>
        <taxon>Chytriomycetaceae</taxon>
        <taxon>Physocladia</taxon>
    </lineage>
</organism>
<keyword evidence="13" id="KW-0378">Hydrolase</keyword>
<evidence type="ECO:0000256" key="1">
    <source>
        <dbReference type="ARBA" id="ARBA00001946"/>
    </source>
</evidence>
<dbReference type="InterPro" id="IPR051272">
    <property type="entry name" value="RIO-type_Ser/Thr_kinase"/>
</dbReference>
<dbReference type="InterPro" id="IPR011009">
    <property type="entry name" value="Kinase-like_dom_sf"/>
</dbReference>
<dbReference type="AlphaFoldDB" id="A0AAD5SXX0"/>
<keyword evidence="11" id="KW-0547">Nucleotide-binding</keyword>
<dbReference type="GO" id="GO:0005737">
    <property type="term" value="C:cytoplasm"/>
    <property type="evidence" value="ECO:0007669"/>
    <property type="project" value="UniProtKB-SubCell"/>
</dbReference>
<feature type="compositionally biased region" description="Basic and acidic residues" evidence="19">
    <location>
        <begin position="739"/>
        <end position="769"/>
    </location>
</feature>
<dbReference type="EMBL" id="JADGJH010001159">
    <property type="protein sequence ID" value="KAJ3117588.1"/>
    <property type="molecule type" value="Genomic_DNA"/>
</dbReference>
<evidence type="ECO:0000256" key="16">
    <source>
        <dbReference type="ARBA" id="ARBA00047899"/>
    </source>
</evidence>
<sequence>MSKEVVDETSNGRFSDADDEGGEFSSNEILSGPILNSRNNTATTNTNSNLPSFPFPSIPLPATANTNTILNAKTLAVSPKKFKVFDASNPVNTAKKASTSGGETSGADADDEAATSATRNNAVDLLDDDYTNDDDANTNLDIDDGGEDDFGFSDERDSDEYDDEFDLQDQDVLDYGDQWHNATGDFTKQFNKMRSQIAAASTANTVGAIIPPSNNATAHGKISAAAAKARVAASNSIHQNFKQPVTSMVSEKALIDELSAKFASKIRIDPLQLQHPSSLPLTSSVQGDMKVSSRKAEGDKTIHKDKADRATVEQVLDPRTRIILFKLLNNQTLAEVNGCISTGKEANVYHATTPDGLHRAIKVYKTSILVFKDRDKYVSGEFRFRHGYAKSNPRKMVKVWAEKEMRNLKRLTIAGICCPEPILLRMHVLVMGFLGDKNGWASPRLKDAVINDPMIYKNLYIHLVKQIWKMYHKCKLVHADLSEYNILYHNKTLYIIDVSQSVEHDHPHALEFLRKDLQNVVEYFSKRVPPQSPDHPDSVNVFTLRELFDYTITPLDVAAAAISMPYESGEDAILDAYTIHMHSNSARTSVEDAARKTGVSVDAARAEAAVAEAVFKQTFIPRTLQDVVDFERDIEKATKTVNAGGVVEAGAGVGVYAKVTGLILENITGGSVAVGLPATVTVSVDKGKKIGINSSKKDTFSEENDEDSEGQDSEDDDSEAENESDEEDSDNENAEASDYEERKANSRLKKDEERELKKARQQAAKEEKREKRKTKMPKAVKKRKQKVSSSDKKK</sequence>
<evidence type="ECO:0000256" key="3">
    <source>
        <dbReference type="ARBA" id="ARBA00009196"/>
    </source>
</evidence>
<keyword evidence="9" id="KW-0808">Transferase</keyword>
<evidence type="ECO:0000256" key="5">
    <source>
        <dbReference type="ARBA" id="ARBA00016038"/>
    </source>
</evidence>
<dbReference type="SUPFAM" id="SSF56112">
    <property type="entry name" value="Protein kinase-like (PK-like)"/>
    <property type="match status" value="1"/>
</dbReference>
<evidence type="ECO:0000259" key="20">
    <source>
        <dbReference type="SMART" id="SM00090"/>
    </source>
</evidence>
<dbReference type="SMART" id="SM00090">
    <property type="entry name" value="RIO"/>
    <property type="match status" value="1"/>
</dbReference>
<dbReference type="Gene3D" id="3.30.200.20">
    <property type="entry name" value="Phosphorylase Kinase, domain 1"/>
    <property type="match status" value="1"/>
</dbReference>
<evidence type="ECO:0000256" key="18">
    <source>
        <dbReference type="ARBA" id="ARBA00068838"/>
    </source>
</evidence>
<dbReference type="EC" id="2.7.11.1" evidence="4"/>
<feature type="compositionally biased region" description="Acidic residues" evidence="19">
    <location>
        <begin position="125"/>
        <end position="160"/>
    </location>
</feature>
<evidence type="ECO:0000256" key="7">
    <source>
        <dbReference type="ARBA" id="ARBA00022517"/>
    </source>
</evidence>
<feature type="region of interest" description="Disordered" evidence="19">
    <location>
        <begin position="92"/>
        <end position="160"/>
    </location>
</feature>
<keyword evidence="10" id="KW-0479">Metal-binding</keyword>
<dbReference type="Pfam" id="PF01163">
    <property type="entry name" value="RIO1"/>
    <property type="match status" value="1"/>
</dbReference>
<dbReference type="GO" id="GO:0016787">
    <property type="term" value="F:hydrolase activity"/>
    <property type="evidence" value="ECO:0007669"/>
    <property type="project" value="UniProtKB-KW"/>
</dbReference>
<evidence type="ECO:0000256" key="13">
    <source>
        <dbReference type="ARBA" id="ARBA00022801"/>
    </source>
</evidence>
<evidence type="ECO:0000256" key="6">
    <source>
        <dbReference type="ARBA" id="ARBA00022490"/>
    </source>
</evidence>
<keyword evidence="8" id="KW-0723">Serine/threonine-protein kinase</keyword>
<dbReference type="InterPro" id="IPR018934">
    <property type="entry name" value="RIO_dom"/>
</dbReference>
<feature type="region of interest" description="Disordered" evidence="19">
    <location>
        <begin position="279"/>
        <end position="305"/>
    </location>
</feature>
<keyword evidence="7" id="KW-0690">Ribosome biogenesis</keyword>
<name>A0AAD5SXX0_9FUNG</name>
<evidence type="ECO:0000256" key="9">
    <source>
        <dbReference type="ARBA" id="ARBA00022679"/>
    </source>
</evidence>
<keyword evidence="22" id="KW-1185">Reference proteome</keyword>
<keyword evidence="12 21" id="KW-0418">Kinase</keyword>
<evidence type="ECO:0000256" key="12">
    <source>
        <dbReference type="ARBA" id="ARBA00022777"/>
    </source>
</evidence>
<comment type="similarity">
    <text evidence="3">Belongs to the protein kinase superfamily. RIO-type Ser/Thr kinase family.</text>
</comment>
<feature type="region of interest" description="Disordered" evidence="19">
    <location>
        <begin position="1"/>
        <end position="57"/>
    </location>
</feature>
<proteinExistence type="inferred from homology"/>
<dbReference type="GO" id="GO:0005524">
    <property type="term" value="F:ATP binding"/>
    <property type="evidence" value="ECO:0007669"/>
    <property type="project" value="UniProtKB-KW"/>
</dbReference>
<dbReference type="PANTHER" id="PTHR45723">
    <property type="entry name" value="SERINE/THREONINE-PROTEIN KINASE RIO1"/>
    <property type="match status" value="1"/>
</dbReference>
<dbReference type="GO" id="GO:0004674">
    <property type="term" value="F:protein serine/threonine kinase activity"/>
    <property type="evidence" value="ECO:0007669"/>
    <property type="project" value="UniProtKB-KW"/>
</dbReference>
<keyword evidence="15" id="KW-0460">Magnesium</keyword>
<dbReference type="Proteomes" id="UP001211907">
    <property type="component" value="Unassembled WGS sequence"/>
</dbReference>